<feature type="coiled-coil region" evidence="1">
    <location>
        <begin position="511"/>
        <end position="559"/>
    </location>
</feature>
<gene>
    <name evidence="3" type="ORF">Enr8_42430</name>
</gene>
<evidence type="ECO:0000256" key="2">
    <source>
        <dbReference type="SAM" id="MobiDB-lite"/>
    </source>
</evidence>
<reference evidence="3 4" key="1">
    <citation type="submission" date="2019-02" db="EMBL/GenBank/DDBJ databases">
        <title>Deep-cultivation of Planctomycetes and their phenomic and genomic characterization uncovers novel biology.</title>
        <authorList>
            <person name="Wiegand S."/>
            <person name="Jogler M."/>
            <person name="Boedeker C."/>
            <person name="Pinto D."/>
            <person name="Vollmers J."/>
            <person name="Rivas-Marin E."/>
            <person name="Kohn T."/>
            <person name="Peeters S.H."/>
            <person name="Heuer A."/>
            <person name="Rast P."/>
            <person name="Oberbeckmann S."/>
            <person name="Bunk B."/>
            <person name="Jeske O."/>
            <person name="Meyerdierks A."/>
            <person name="Storesund J.E."/>
            <person name="Kallscheuer N."/>
            <person name="Luecker S."/>
            <person name="Lage O.M."/>
            <person name="Pohl T."/>
            <person name="Merkel B.J."/>
            <person name="Hornburger P."/>
            <person name="Mueller R.-W."/>
            <person name="Bruemmer F."/>
            <person name="Labrenz M."/>
            <person name="Spormann A.M."/>
            <person name="Op Den Camp H."/>
            <person name="Overmann J."/>
            <person name="Amann R."/>
            <person name="Jetten M.S.M."/>
            <person name="Mascher T."/>
            <person name="Medema M.H."/>
            <person name="Devos D.P."/>
            <person name="Kaster A.-K."/>
            <person name="Ovreas L."/>
            <person name="Rohde M."/>
            <person name="Galperin M.Y."/>
            <person name="Jogler C."/>
        </authorList>
    </citation>
    <scope>NUCLEOTIDE SEQUENCE [LARGE SCALE GENOMIC DNA]</scope>
    <source>
        <strain evidence="3 4">Enr8</strain>
    </source>
</reference>
<protein>
    <submittedName>
        <fullName evidence="3">Uncharacterized protein</fullName>
    </submittedName>
</protein>
<keyword evidence="1" id="KW-0175">Coiled coil</keyword>
<dbReference type="RefSeq" id="WP_186767775.1">
    <property type="nucleotide sequence ID" value="NZ_SJPF01000005.1"/>
</dbReference>
<accession>A0A5C5UYI6</accession>
<evidence type="ECO:0000256" key="1">
    <source>
        <dbReference type="SAM" id="Coils"/>
    </source>
</evidence>
<sequence length="708" mass="77583">MTAPNAERFVRYTLTAMVDPSAKKTVTEFGAAFERTQKGMTATAKMEAKKRATNEEKERQAKLKAEEKAEKDRLKVAEREAKEKKRQADKEARDAESATAKRLKDEARAAKEEAEINAQRAREAERVAQAKIRAEQQAAAAAERESLRIARINFRANEVAKKQAADLARAREAAERRIRREHESTVALSGELSKRMTDGFLKAGEGIATMGRGLVALGIAGEEDLEKLVKTLARVQGIVELTKGGIETYRGLREGVDVYRRSVEAAAKAEAILAAIRGANSRGGKMPRGAGWESMGWRGMMGSGGFGGMAIGGGAATLAGAGAAAIAGVGFAGAQAAQSFNIGGSADRLAEAGWYDPGTLTGWLTAQRDAMSISSTFMGDNYDTIDAQNQARRSVARTGRLQKAREALIAQQQMDQQRAVRLQQEYDVEQQLRQNRSSSEDLLSQLGGPSPDAVMNRAQSAMRYADQQQAELARMRSGNIVGQRQQFSDGEVAVQEQRTLQAINDAVRLRRESLEIAKQTNREERDAAEQTIRKLNTQIEKQRQLQKESEDRLLSARERFGQLSEGEQKRAIAIKQKADASGYAALTREERAVLRGIGTEGAESIARQGDVAAANAAGFDQFFGGAERKKIKDAIAEQAKLEVEVKAQRQVVVKLEADDERLIEVIREQFGTLLEAQEQITEEKIKRALTDLRAEQNKTLKNSLPPIN</sequence>
<dbReference type="EMBL" id="SJPF01000005">
    <property type="protein sequence ID" value="TWT30720.1"/>
    <property type="molecule type" value="Genomic_DNA"/>
</dbReference>
<feature type="compositionally biased region" description="Polar residues" evidence="2">
    <location>
        <begin position="431"/>
        <end position="442"/>
    </location>
</feature>
<feature type="region of interest" description="Disordered" evidence="2">
    <location>
        <begin position="40"/>
        <end position="117"/>
    </location>
</feature>
<feature type="compositionally biased region" description="Basic and acidic residues" evidence="2">
    <location>
        <begin position="46"/>
        <end position="96"/>
    </location>
</feature>
<keyword evidence="4" id="KW-1185">Reference proteome</keyword>
<feature type="region of interest" description="Disordered" evidence="2">
    <location>
        <begin position="431"/>
        <end position="453"/>
    </location>
</feature>
<proteinExistence type="predicted"/>
<evidence type="ECO:0000313" key="3">
    <source>
        <dbReference type="EMBL" id="TWT30720.1"/>
    </source>
</evidence>
<dbReference type="Proteomes" id="UP000318878">
    <property type="component" value="Unassembled WGS sequence"/>
</dbReference>
<feature type="compositionally biased region" description="Basic and acidic residues" evidence="2">
    <location>
        <begin position="102"/>
        <end position="117"/>
    </location>
</feature>
<evidence type="ECO:0000313" key="4">
    <source>
        <dbReference type="Proteomes" id="UP000318878"/>
    </source>
</evidence>
<dbReference type="AlphaFoldDB" id="A0A5C5UYI6"/>
<comment type="caution">
    <text evidence="3">The sequence shown here is derived from an EMBL/GenBank/DDBJ whole genome shotgun (WGS) entry which is preliminary data.</text>
</comment>
<organism evidence="3 4">
    <name type="scientific">Blastopirellula retiformator</name>
    <dbReference type="NCBI Taxonomy" id="2527970"/>
    <lineage>
        <taxon>Bacteria</taxon>
        <taxon>Pseudomonadati</taxon>
        <taxon>Planctomycetota</taxon>
        <taxon>Planctomycetia</taxon>
        <taxon>Pirellulales</taxon>
        <taxon>Pirellulaceae</taxon>
        <taxon>Blastopirellula</taxon>
    </lineage>
</organism>
<name>A0A5C5UYI6_9BACT</name>